<dbReference type="SMART" id="SM00701">
    <property type="entry name" value="PGRP"/>
    <property type="match status" value="1"/>
</dbReference>
<dbReference type="SUPFAM" id="SSF55846">
    <property type="entry name" value="N-acetylmuramoyl-L-alanine amidase-like"/>
    <property type="match status" value="1"/>
</dbReference>
<dbReference type="Gene3D" id="3.40.80.10">
    <property type="entry name" value="Peptidoglycan recognition protein-like"/>
    <property type="match status" value="1"/>
</dbReference>
<dbReference type="EMBL" id="SNRY01000811">
    <property type="protein sequence ID" value="KAA6336270.1"/>
    <property type="molecule type" value="Genomic_DNA"/>
</dbReference>
<evidence type="ECO:0000259" key="2">
    <source>
        <dbReference type="SMART" id="SM00701"/>
    </source>
</evidence>
<dbReference type="GO" id="GO:0008745">
    <property type="term" value="F:N-acetylmuramoyl-L-alanine amidase activity"/>
    <property type="evidence" value="ECO:0007669"/>
    <property type="project" value="InterPro"/>
</dbReference>
<dbReference type="PANTHER" id="PTHR11022:SF41">
    <property type="entry name" value="PEPTIDOGLYCAN-RECOGNITION PROTEIN LC-RELATED"/>
    <property type="match status" value="1"/>
</dbReference>
<dbReference type="CDD" id="cd06583">
    <property type="entry name" value="PGRP"/>
    <property type="match status" value="1"/>
</dbReference>
<dbReference type="Pfam" id="PF01510">
    <property type="entry name" value="Amidase_2"/>
    <property type="match status" value="1"/>
</dbReference>
<reference evidence="3" key="1">
    <citation type="submission" date="2019-03" db="EMBL/GenBank/DDBJ databases">
        <title>Single cell metagenomics reveals metabolic interactions within the superorganism composed of flagellate Streblomastix strix and complex community of Bacteroidetes bacteria on its surface.</title>
        <authorList>
            <person name="Treitli S.C."/>
            <person name="Kolisko M."/>
            <person name="Husnik F."/>
            <person name="Keeling P."/>
            <person name="Hampl V."/>
        </authorList>
    </citation>
    <scope>NUCLEOTIDE SEQUENCE</scope>
    <source>
        <strain evidence="3">STM</strain>
    </source>
</reference>
<dbReference type="PANTHER" id="PTHR11022">
    <property type="entry name" value="PEPTIDOGLYCAN RECOGNITION PROTEIN"/>
    <property type="match status" value="1"/>
</dbReference>
<gene>
    <name evidence="3" type="ORF">EZS27_015557</name>
</gene>
<sequence>MRDIRTIVLHCSATKAGQRVTVADIDSWHKERGFKKIGYHYVVYENGEILTGRDISEIGAHVEGHNRESIGICYIGGLDAVTGKPADTRTESQKSSLLSLLGMLKKLFPQAVICGHRDFSKDTNGNGVIDPYERMKECPCFDAKIEYKDS</sequence>
<protein>
    <recommendedName>
        <fullName evidence="2">Peptidoglycan recognition protein family domain-containing protein</fullName>
    </recommendedName>
</protein>
<comment type="similarity">
    <text evidence="1">Belongs to the N-acetylmuramoyl-L-alanine amidase 2 family.</text>
</comment>
<dbReference type="InterPro" id="IPR002502">
    <property type="entry name" value="Amidase_domain"/>
</dbReference>
<proteinExistence type="inferred from homology"/>
<evidence type="ECO:0000256" key="1">
    <source>
        <dbReference type="ARBA" id="ARBA00007553"/>
    </source>
</evidence>
<dbReference type="InterPro" id="IPR036505">
    <property type="entry name" value="Amidase/PGRP_sf"/>
</dbReference>
<comment type="caution">
    <text evidence="3">The sequence shown here is derived from an EMBL/GenBank/DDBJ whole genome shotgun (WGS) entry which is preliminary data.</text>
</comment>
<dbReference type="InterPro" id="IPR015510">
    <property type="entry name" value="PGRP"/>
</dbReference>
<dbReference type="GO" id="GO:0008270">
    <property type="term" value="F:zinc ion binding"/>
    <property type="evidence" value="ECO:0007669"/>
    <property type="project" value="InterPro"/>
</dbReference>
<dbReference type="InterPro" id="IPR006619">
    <property type="entry name" value="PGRP_domain_met/bac"/>
</dbReference>
<dbReference type="GO" id="GO:0009253">
    <property type="term" value="P:peptidoglycan catabolic process"/>
    <property type="evidence" value="ECO:0007669"/>
    <property type="project" value="InterPro"/>
</dbReference>
<organism evidence="3">
    <name type="scientific">termite gut metagenome</name>
    <dbReference type="NCBI Taxonomy" id="433724"/>
    <lineage>
        <taxon>unclassified sequences</taxon>
        <taxon>metagenomes</taxon>
        <taxon>organismal metagenomes</taxon>
    </lineage>
</organism>
<dbReference type="FunFam" id="3.40.80.10:FF:000008">
    <property type="entry name" value="N-acetylmuramoyl-L-alanine amidase"/>
    <property type="match status" value="1"/>
</dbReference>
<dbReference type="AlphaFoldDB" id="A0A5J4RSZ5"/>
<feature type="domain" description="Peptidoglycan recognition protein family" evidence="2">
    <location>
        <begin position="2"/>
        <end position="120"/>
    </location>
</feature>
<accession>A0A5J4RSZ5</accession>
<evidence type="ECO:0000313" key="3">
    <source>
        <dbReference type="EMBL" id="KAA6336270.1"/>
    </source>
</evidence>
<name>A0A5J4RSZ5_9ZZZZ</name>